<organism evidence="1 2">
    <name type="scientific">Gloeobacter kilaueensis (strain ATCC BAA-2537 / CCAP 1431/1 / ULC 316 / JS1)</name>
    <dbReference type="NCBI Taxonomy" id="1183438"/>
    <lineage>
        <taxon>Bacteria</taxon>
        <taxon>Bacillati</taxon>
        <taxon>Cyanobacteriota</taxon>
        <taxon>Cyanophyceae</taxon>
        <taxon>Gloeobacterales</taxon>
        <taxon>Gloeobacteraceae</taxon>
        <taxon>Gloeobacter</taxon>
    </lineage>
</organism>
<dbReference type="eggNOG" id="COG4235">
    <property type="taxonomic scope" value="Bacteria"/>
</dbReference>
<name>U5QN60_GLOK1</name>
<gene>
    <name evidence="1" type="ORF">GKIL_4176</name>
</gene>
<evidence type="ECO:0000313" key="1">
    <source>
        <dbReference type="EMBL" id="AGY60422.1"/>
    </source>
</evidence>
<accession>U5QN60</accession>
<evidence type="ECO:0000313" key="2">
    <source>
        <dbReference type="Proteomes" id="UP000017396"/>
    </source>
</evidence>
<reference evidence="1 2" key="1">
    <citation type="journal article" date="2013" name="PLoS ONE">
        <title>Cultivation and Complete Genome Sequencing of Gloeobacter kilaueensis sp. nov., from a Lava Cave in Kilauea Caldera, Hawai'i.</title>
        <authorList>
            <person name="Saw J.H."/>
            <person name="Schatz M."/>
            <person name="Brown M.V."/>
            <person name="Kunkel D.D."/>
            <person name="Foster J.S."/>
            <person name="Shick H."/>
            <person name="Christensen S."/>
            <person name="Hou S."/>
            <person name="Wan X."/>
            <person name="Donachie S.P."/>
        </authorList>
    </citation>
    <scope>NUCLEOTIDE SEQUENCE [LARGE SCALE GENOMIC DNA]</scope>
    <source>
        <strain evidence="2">JS</strain>
    </source>
</reference>
<dbReference type="STRING" id="1183438.GKIL_4176"/>
<dbReference type="EMBL" id="CP003587">
    <property type="protein sequence ID" value="AGY60422.1"/>
    <property type="molecule type" value="Genomic_DNA"/>
</dbReference>
<keyword evidence="2" id="KW-1185">Reference proteome</keyword>
<proteinExistence type="predicted"/>
<protein>
    <submittedName>
        <fullName evidence="1">Uncharacterized protein</fullName>
    </submittedName>
</protein>
<dbReference type="OrthoDB" id="415462at2"/>
<dbReference type="Proteomes" id="UP000017396">
    <property type="component" value="Chromosome"/>
</dbReference>
<dbReference type="AlphaFoldDB" id="U5QN60"/>
<dbReference type="KEGG" id="glj:GKIL_4176"/>
<sequence length="433" mass="47783">MATSNSHDTFAENSRLRSAIADSIASGERLLQDRLLNDSKLQVGPEDAIDLLLSHAEVSEKHGTGILTKRIFADQPRILSIRSMDLYDGKQNFGAESYRLSQRGLSQLQLGAQLLGALKGRAIRRIVCIPYFPDEVRLALIAHSYSQAPLCTYIMDDQNIYSDAIPDTLLKELFARSSLCLAISAEMQRAYEDKFGCRFWLLPPVVSDQLPVTENPQLEVDPLATVVVGNIWGRRWLQLLRATVRGSGVKVSWRCNCKSTSMKWLEFERADLKADGIELDEFLPESKLVPLLRSYAFVLVPSGTLDSDDDQAALARLSLPSRIPFILSTSHTPIIVLGSRQTVASQFVESNGIGVTAAYTTESFQAAVQFVTSTENQALMRQNAARLAPIFSAAGTAEWIWNSLALGAPCSDRFEKLNENRKTVFAAPGGQIT</sequence>
<dbReference type="RefSeq" id="WP_023175770.1">
    <property type="nucleotide sequence ID" value="NC_022600.1"/>
</dbReference>
<dbReference type="HOGENOM" id="CLU_047248_0_0_3"/>